<dbReference type="Proteomes" id="UP001321486">
    <property type="component" value="Chromosome"/>
</dbReference>
<evidence type="ECO:0000313" key="2">
    <source>
        <dbReference type="Proteomes" id="UP001321486"/>
    </source>
</evidence>
<reference evidence="2" key="1">
    <citation type="journal article" date="2019" name="Int. J. Syst. Evol. Microbiol.">
        <title>The Global Catalogue of Microorganisms (GCM) 10K type strain sequencing project: providing services to taxonomists for standard genome sequencing and annotation.</title>
        <authorList>
            <consortium name="The Broad Institute Genomics Platform"/>
            <consortium name="The Broad Institute Genome Sequencing Center for Infectious Disease"/>
            <person name="Wu L."/>
            <person name="Ma J."/>
        </authorList>
    </citation>
    <scope>NUCLEOTIDE SEQUENCE [LARGE SCALE GENOMIC DNA]</scope>
    <source>
        <strain evidence="2">NBRC 108728</strain>
    </source>
</reference>
<organism evidence="1 2">
    <name type="scientific">Frondihabitans sucicola</name>
    <dbReference type="NCBI Taxonomy" id="1268041"/>
    <lineage>
        <taxon>Bacteria</taxon>
        <taxon>Bacillati</taxon>
        <taxon>Actinomycetota</taxon>
        <taxon>Actinomycetes</taxon>
        <taxon>Micrococcales</taxon>
        <taxon>Microbacteriaceae</taxon>
        <taxon>Frondihabitans</taxon>
    </lineage>
</organism>
<proteinExistence type="predicted"/>
<sequence length="98" mass="11702">MHYRLSNEYEAEWPFWSLESQCPDGDPALPAWLDAEVRAWAEDFNEKFSDESGWATERAAEDHQRRAKELLRRVRRVVESNGDTVELHYWETSRRKGF</sequence>
<protein>
    <submittedName>
        <fullName evidence="1">Uncharacterized protein</fullName>
    </submittedName>
</protein>
<gene>
    <name evidence="1" type="ORF">GCM10025867_19400</name>
</gene>
<name>A0ABN6XXI9_9MICO</name>
<keyword evidence="2" id="KW-1185">Reference proteome</keyword>
<evidence type="ECO:0000313" key="1">
    <source>
        <dbReference type="EMBL" id="BDZ49699.1"/>
    </source>
</evidence>
<accession>A0ABN6XXI9</accession>
<dbReference type="EMBL" id="AP027732">
    <property type="protein sequence ID" value="BDZ49699.1"/>
    <property type="molecule type" value="Genomic_DNA"/>
</dbReference>